<gene>
    <name evidence="1" type="ORF">NEZAVI_LOCUS1658</name>
</gene>
<dbReference type="EMBL" id="OV725077">
    <property type="protein sequence ID" value="CAH1390456.1"/>
    <property type="molecule type" value="Genomic_DNA"/>
</dbReference>
<evidence type="ECO:0000313" key="2">
    <source>
        <dbReference type="Proteomes" id="UP001152798"/>
    </source>
</evidence>
<reference evidence="1" key="1">
    <citation type="submission" date="2022-01" db="EMBL/GenBank/DDBJ databases">
        <authorList>
            <person name="King R."/>
        </authorList>
    </citation>
    <scope>NUCLEOTIDE SEQUENCE</scope>
</reference>
<proteinExistence type="predicted"/>
<organism evidence="1 2">
    <name type="scientific">Nezara viridula</name>
    <name type="common">Southern green stink bug</name>
    <name type="synonym">Cimex viridulus</name>
    <dbReference type="NCBI Taxonomy" id="85310"/>
    <lineage>
        <taxon>Eukaryota</taxon>
        <taxon>Metazoa</taxon>
        <taxon>Ecdysozoa</taxon>
        <taxon>Arthropoda</taxon>
        <taxon>Hexapoda</taxon>
        <taxon>Insecta</taxon>
        <taxon>Pterygota</taxon>
        <taxon>Neoptera</taxon>
        <taxon>Paraneoptera</taxon>
        <taxon>Hemiptera</taxon>
        <taxon>Heteroptera</taxon>
        <taxon>Panheteroptera</taxon>
        <taxon>Pentatomomorpha</taxon>
        <taxon>Pentatomoidea</taxon>
        <taxon>Pentatomidae</taxon>
        <taxon>Pentatominae</taxon>
        <taxon>Nezara</taxon>
    </lineage>
</organism>
<dbReference type="InterPro" id="IPR038765">
    <property type="entry name" value="Papain-like_cys_pep_sf"/>
</dbReference>
<evidence type="ECO:0000313" key="1">
    <source>
        <dbReference type="EMBL" id="CAH1390456.1"/>
    </source>
</evidence>
<dbReference type="Proteomes" id="UP001152798">
    <property type="component" value="Chromosome 1"/>
</dbReference>
<name>A0A9P0EAQ7_NEZVI</name>
<dbReference type="SUPFAM" id="SSF54001">
    <property type="entry name" value="Cysteine proteinases"/>
    <property type="match status" value="1"/>
</dbReference>
<sequence length="68" mass="7804">MNISGIQYKLRGFIGFSGRRTSVNNVGHYTATVRRINETWEVHDDTKEKKTIISPMTKTACQILIYTI</sequence>
<dbReference type="AlphaFoldDB" id="A0A9P0EAQ7"/>
<accession>A0A9P0EAQ7</accession>
<protein>
    <submittedName>
        <fullName evidence="1">Uncharacterized protein</fullName>
    </submittedName>
</protein>
<keyword evidence="2" id="KW-1185">Reference proteome</keyword>